<dbReference type="UniPathway" id="UPA00068">
    <property type="reaction ID" value="UER00106"/>
</dbReference>
<keyword evidence="5 8" id="KW-0808">Transferase</keyword>
<dbReference type="Gene3D" id="3.60.70.12">
    <property type="entry name" value="L-amino peptidase D-ALA esterase/amidase"/>
    <property type="match status" value="1"/>
</dbReference>
<protein>
    <recommendedName>
        <fullName evidence="8">Arginine biosynthesis bifunctional protein ArgJ</fullName>
    </recommendedName>
    <domain>
        <recommendedName>
            <fullName evidence="8">Glutamate N-acetyltransferase</fullName>
            <ecNumber evidence="8">2.3.1.35</ecNumber>
        </recommendedName>
        <alternativeName>
            <fullName evidence="8">Ornithine acetyltransferase</fullName>
            <shortName evidence="8">OATase</shortName>
        </alternativeName>
        <alternativeName>
            <fullName evidence="8">Ornithine transacetylase</fullName>
        </alternativeName>
    </domain>
    <domain>
        <recommendedName>
            <fullName evidence="8">Amino-acid acetyltransferase</fullName>
            <ecNumber evidence="8">2.3.1.1</ecNumber>
        </recommendedName>
        <alternativeName>
            <fullName evidence="8">N-acetylglutamate synthase</fullName>
            <shortName evidence="8">AGSase</shortName>
        </alternativeName>
    </domain>
    <component>
        <recommendedName>
            <fullName evidence="8">Arginine biosynthesis bifunctional protein ArgJ alpha chain</fullName>
        </recommendedName>
    </component>
    <component>
        <recommendedName>
            <fullName evidence="8">Arginine biosynthesis bifunctional protein ArgJ beta chain</fullName>
        </recommendedName>
    </component>
</protein>
<dbReference type="SUPFAM" id="SSF56266">
    <property type="entry name" value="DmpA/ArgJ-like"/>
    <property type="match status" value="1"/>
</dbReference>
<dbReference type="InterPro" id="IPR016117">
    <property type="entry name" value="ArgJ-like_dom_sf"/>
</dbReference>
<keyword evidence="4 8" id="KW-0028">Amino-acid biosynthesis</keyword>
<dbReference type="InterPro" id="IPR002813">
    <property type="entry name" value="Arg_biosynth_ArgJ"/>
</dbReference>
<keyword evidence="8" id="KW-0511">Multifunctional enzyme</keyword>
<keyword evidence="10" id="KW-1185">Reference proteome</keyword>
<feature type="binding site" evidence="8">
    <location>
        <position position="433"/>
    </location>
    <ligand>
        <name>substrate</name>
    </ligand>
</feature>
<dbReference type="RefSeq" id="WP_013494961.1">
    <property type="nucleotide sequence ID" value="NC_014831.1"/>
</dbReference>
<evidence type="ECO:0000256" key="2">
    <source>
        <dbReference type="ARBA" id="ARBA00011475"/>
    </source>
</evidence>
<feature type="site" description="Cleavage; by autolysis" evidence="8">
    <location>
        <begin position="224"/>
        <end position="225"/>
    </location>
</feature>
<evidence type="ECO:0000256" key="8">
    <source>
        <dbReference type="HAMAP-Rule" id="MF_01106"/>
    </source>
</evidence>
<dbReference type="eggNOG" id="COG1364">
    <property type="taxonomic scope" value="Bacteria"/>
</dbReference>
<feature type="site" description="Involved in the stabilization of negative charge on the oxyanion by the formation of the oxyanion hole" evidence="8">
    <location>
        <position position="134"/>
    </location>
</feature>
<dbReference type="InterPro" id="IPR042195">
    <property type="entry name" value="ArgJ_beta_C"/>
</dbReference>
<dbReference type="FunFam" id="3.10.20.340:FF:000001">
    <property type="entry name" value="Arginine biosynthesis bifunctional protein ArgJ, chloroplastic"/>
    <property type="match status" value="1"/>
</dbReference>
<comment type="pathway">
    <text evidence="8">Amino-acid biosynthesis; L-arginine biosynthesis; L-ornithine and N-acetyl-L-glutamate from L-glutamate and N(2)-acetyl-L-ornithine (cyclic): step 1/1.</text>
</comment>
<dbReference type="NCBIfam" id="TIGR00120">
    <property type="entry name" value="ArgJ"/>
    <property type="match status" value="1"/>
</dbReference>
<gene>
    <name evidence="8" type="primary">argJ</name>
    <name evidence="9" type="ordered locus">Tmar_0535</name>
</gene>
<dbReference type="STRING" id="644966.Tmar_0535"/>
<feature type="binding site" evidence="8">
    <location>
        <position position="170"/>
    </location>
    <ligand>
        <name>substrate</name>
    </ligand>
</feature>
<name>E6SH25_THEM7</name>
<evidence type="ECO:0000256" key="5">
    <source>
        <dbReference type="ARBA" id="ARBA00022679"/>
    </source>
</evidence>
<organism evidence="9 10">
    <name type="scientific">Thermaerobacter marianensis (strain ATCC 700841 / DSM 12885 / JCM 10246 / 7p75a)</name>
    <dbReference type="NCBI Taxonomy" id="644966"/>
    <lineage>
        <taxon>Bacteria</taxon>
        <taxon>Bacillati</taxon>
        <taxon>Bacillota</taxon>
        <taxon>Clostridia</taxon>
        <taxon>Eubacteriales</taxon>
        <taxon>Clostridiales Family XVII. Incertae Sedis</taxon>
        <taxon>Thermaerobacter</taxon>
    </lineage>
</organism>
<evidence type="ECO:0000256" key="1">
    <source>
        <dbReference type="ARBA" id="ARBA00006774"/>
    </source>
</evidence>
<comment type="similarity">
    <text evidence="1 8">Belongs to the ArgJ family.</text>
</comment>
<dbReference type="PANTHER" id="PTHR23100:SF0">
    <property type="entry name" value="ARGININE BIOSYNTHESIS BIFUNCTIONAL PROTEIN ARGJ, MITOCHONDRIAL"/>
    <property type="match status" value="1"/>
</dbReference>
<dbReference type="Pfam" id="PF01960">
    <property type="entry name" value="ArgJ"/>
    <property type="match status" value="1"/>
</dbReference>
<accession>E6SH25</accession>
<comment type="subunit">
    <text evidence="2 8">Heterotetramer of two alpha and two beta chains.</text>
</comment>
<dbReference type="MEROPS" id="T05.002"/>
<dbReference type="GO" id="GO:0006592">
    <property type="term" value="P:ornithine biosynthetic process"/>
    <property type="evidence" value="ECO:0007669"/>
    <property type="project" value="TreeGrafter"/>
</dbReference>
<comment type="catalytic activity">
    <reaction evidence="8">
        <text>L-glutamate + acetyl-CoA = N-acetyl-L-glutamate + CoA + H(+)</text>
        <dbReference type="Rhea" id="RHEA:24292"/>
        <dbReference type="ChEBI" id="CHEBI:15378"/>
        <dbReference type="ChEBI" id="CHEBI:29985"/>
        <dbReference type="ChEBI" id="CHEBI:44337"/>
        <dbReference type="ChEBI" id="CHEBI:57287"/>
        <dbReference type="ChEBI" id="CHEBI:57288"/>
        <dbReference type="EC" id="2.3.1.1"/>
    </reaction>
</comment>
<proteinExistence type="inferred from homology"/>
<reference evidence="9 10" key="1">
    <citation type="journal article" date="2010" name="Stand. Genomic Sci.">
        <title>Complete genome sequence of Thermaerobacter marianensis type strain (7p75a).</title>
        <authorList>
            <person name="Han C."/>
            <person name="Gu W."/>
            <person name="Zhang X."/>
            <person name="Lapidus A."/>
            <person name="Nolan M."/>
            <person name="Copeland A."/>
            <person name="Lucas S."/>
            <person name="Del Rio T.G."/>
            <person name="Tice H."/>
            <person name="Cheng J.F."/>
            <person name="Tapia R."/>
            <person name="Goodwin L."/>
            <person name="Pitluck S."/>
            <person name="Pagani I."/>
            <person name="Ivanova N."/>
            <person name="Mavromatis K."/>
            <person name="Mikhailova N."/>
            <person name="Pati A."/>
            <person name="Chen A."/>
            <person name="Palaniappan K."/>
            <person name="Land M."/>
            <person name="Hauser L."/>
            <person name="Chang Y.J."/>
            <person name="Jeffries C.D."/>
            <person name="Schneider S."/>
            <person name="Rohde M."/>
            <person name="Goker M."/>
            <person name="Pukall R."/>
            <person name="Woyke T."/>
            <person name="Bristow J."/>
            <person name="Eisen J.A."/>
            <person name="Markowitz V."/>
            <person name="Hugenholtz P."/>
            <person name="Kyrpides N.C."/>
            <person name="Klenk H.P."/>
            <person name="Detter J.C."/>
        </authorList>
    </citation>
    <scope>NUCLEOTIDE SEQUENCE [LARGE SCALE GENOMIC DNA]</scope>
    <source>
        <strain evidence="10">ATCC 700841 / DSM 12885 / JCM 10246 / 7p75a</strain>
    </source>
</reference>
<feature type="binding site" evidence="8">
    <location>
        <position position="225"/>
    </location>
    <ligand>
        <name>substrate</name>
    </ligand>
</feature>
<feature type="binding site" evidence="8">
    <location>
        <position position="438"/>
    </location>
    <ligand>
        <name>substrate</name>
    </ligand>
</feature>
<sequence>MNQQDGVMTSRTAVPAPGAFVLQPGWGVTAPAGFQAGGLHCGIKKRKPDLGWIVAEAPCAAAAVYTQNRVHAPCLDVTRAALAASGGYLQAVVCNSGNANVCTPRAAADARELQALVAAALGIAPELVAVAQTGVIGEPMPMAAVRQGVAALPAVTSPEGGEAFAEAILTTDTRTKQWGALCHLPAGTAAGAGGDGADPRAGTGRFVRIGGAAKGSGMIHPNMATMLAFITTDAAVEPAALQAWLREVTQRTFNAITVDGDTSTNDMVVVLASGRAEGEPLAPGRPGWETWAAAAEAVCDRLAREIAADGEGATRLITVEVEGAPGDAEARQVARTVASSPLVKAAVHGADANWGRVLAAAGRSGVELDPARVDVDLGSIPVCRGGLGVSFDEAAAAAYLRSAEVLIRIKVGDGPGRGRAYGCDLSPDYVHINASYRT</sequence>
<dbReference type="EC" id="2.3.1.35" evidence="8"/>
<dbReference type="GO" id="GO:0004358">
    <property type="term" value="F:L-glutamate N-acetyltransferase activity, acting on acetyl-L-ornithine as donor"/>
    <property type="evidence" value="ECO:0007669"/>
    <property type="project" value="UniProtKB-UniRule"/>
</dbReference>
<dbReference type="HAMAP" id="MF_01106">
    <property type="entry name" value="ArgJ"/>
    <property type="match status" value="1"/>
</dbReference>
<keyword evidence="3 8" id="KW-0055">Arginine biosynthesis</keyword>
<evidence type="ECO:0000256" key="6">
    <source>
        <dbReference type="ARBA" id="ARBA00022813"/>
    </source>
</evidence>
<dbReference type="GO" id="GO:0004042">
    <property type="term" value="F:L-glutamate N-acetyltransferase activity"/>
    <property type="evidence" value="ECO:0007669"/>
    <property type="project" value="UniProtKB-UniRule"/>
</dbReference>
<feature type="binding site" evidence="8">
    <location>
        <position position="311"/>
    </location>
    <ligand>
        <name>substrate</name>
    </ligand>
</feature>
<dbReference type="PANTHER" id="PTHR23100">
    <property type="entry name" value="ARGININE BIOSYNTHESIS BIFUNCTIONAL PROTEIN ARGJ"/>
    <property type="match status" value="1"/>
</dbReference>
<feature type="chain" id="PRO_5023307587" description="Arginine biosynthesis bifunctional protein ArgJ beta chain" evidence="8">
    <location>
        <begin position="225"/>
        <end position="438"/>
    </location>
</feature>
<dbReference type="HOGENOM" id="CLU_027172_1_0_9"/>
<evidence type="ECO:0000256" key="7">
    <source>
        <dbReference type="ARBA" id="ARBA00023315"/>
    </source>
</evidence>
<dbReference type="Gene3D" id="3.10.20.340">
    <property type="entry name" value="ArgJ beta chain, C-terminal domain"/>
    <property type="match status" value="1"/>
</dbReference>
<dbReference type="GO" id="GO:0005737">
    <property type="term" value="C:cytoplasm"/>
    <property type="evidence" value="ECO:0007669"/>
    <property type="project" value="UniProtKB-SubCell"/>
</dbReference>
<comment type="pathway">
    <text evidence="8">Amino-acid biosynthesis; L-arginine biosynthesis; N(2)-acetyl-L-ornithine from L-glutamate: step 1/4.</text>
</comment>
<comment type="function">
    <text evidence="8">Catalyzes two activities which are involved in the cyclic version of arginine biosynthesis: the synthesis of N-acetylglutamate from glutamate and acetyl-CoA as the acetyl donor, and of ornithine by transacetylation between N(2)-acetylornithine and glutamate.</text>
</comment>
<evidence type="ECO:0000313" key="9">
    <source>
        <dbReference type="EMBL" id="ADU50656.1"/>
    </source>
</evidence>
<keyword evidence="6 8" id="KW-0068">Autocatalytic cleavage</keyword>
<evidence type="ECO:0000256" key="3">
    <source>
        <dbReference type="ARBA" id="ARBA00022571"/>
    </source>
</evidence>
<evidence type="ECO:0000313" key="10">
    <source>
        <dbReference type="Proteomes" id="UP000008915"/>
    </source>
</evidence>
<feature type="binding site" evidence="8">
    <location>
        <position position="214"/>
    </location>
    <ligand>
        <name>substrate</name>
    </ligand>
</feature>
<feature type="active site" description="Nucleophile" evidence="8">
    <location>
        <position position="225"/>
    </location>
</feature>
<comment type="subcellular location">
    <subcellularLocation>
        <location evidence="8">Cytoplasm</location>
    </subcellularLocation>
</comment>
<dbReference type="KEGG" id="tmr:Tmar_0535"/>
<feature type="site" description="Involved in the stabilization of negative charge on the oxyanion by the formation of the oxyanion hole" evidence="8">
    <location>
        <position position="133"/>
    </location>
</feature>
<dbReference type="CDD" id="cd02152">
    <property type="entry name" value="OAT"/>
    <property type="match status" value="1"/>
</dbReference>
<reference evidence="10" key="2">
    <citation type="journal article" date="2010" name="Stand. Genomic Sci.">
        <title>Complete genome sequence of Thermaerobacter marianensis type strain (7p75aT).</title>
        <authorList>
            <person name="Han C."/>
            <person name="Gu W."/>
            <person name="Zhang X."/>
            <person name="Lapidus A."/>
            <person name="Nolan M."/>
            <person name="Copeland A."/>
            <person name="Lucas S."/>
            <person name="Glavina Del Rio T."/>
            <person name="Tice H."/>
            <person name="Cheng J."/>
            <person name="Tapia R."/>
            <person name="Goodwin L."/>
            <person name="Pitluck S."/>
            <person name="Pagani I."/>
            <person name="Ivanova N."/>
            <person name="Mavromatis K."/>
            <person name="Mikhailova N."/>
            <person name="Pati A."/>
            <person name="Chen A."/>
            <person name="Palaniappan K."/>
            <person name="Land M."/>
            <person name="Hauser L."/>
            <person name="Chang Y."/>
            <person name="Jeffries C."/>
            <person name="Schneider S."/>
            <person name="Rohde M."/>
            <person name="Goker M."/>
            <person name="Pukall R."/>
            <person name="Woyke T."/>
            <person name="Bristow J."/>
            <person name="Eisen J."/>
            <person name="Markowitz V."/>
            <person name="Hugenholtz P."/>
            <person name="Kyrpides N."/>
            <person name="Klenk H."/>
            <person name="Detter J."/>
        </authorList>
    </citation>
    <scope>NUCLEOTIDE SEQUENCE [LARGE SCALE GENOMIC DNA]</scope>
    <source>
        <strain evidence="10">ATCC 700841 / DSM 12885 / JCM 10246 / 7p75a</strain>
    </source>
</reference>
<dbReference type="GO" id="GO:0006526">
    <property type="term" value="P:L-arginine biosynthetic process"/>
    <property type="evidence" value="ECO:0007669"/>
    <property type="project" value="UniProtKB-UniRule"/>
</dbReference>
<keyword evidence="7 8" id="KW-0012">Acyltransferase</keyword>
<comment type="catalytic activity">
    <reaction evidence="8">
        <text>N(2)-acetyl-L-ornithine + L-glutamate = N-acetyl-L-glutamate + L-ornithine</text>
        <dbReference type="Rhea" id="RHEA:15349"/>
        <dbReference type="ChEBI" id="CHEBI:29985"/>
        <dbReference type="ChEBI" id="CHEBI:44337"/>
        <dbReference type="ChEBI" id="CHEBI:46911"/>
        <dbReference type="ChEBI" id="CHEBI:57805"/>
        <dbReference type="EC" id="2.3.1.35"/>
    </reaction>
</comment>
<feature type="chain" id="PRO_5023307588" description="Arginine biosynthesis bifunctional protein ArgJ alpha chain" evidence="8">
    <location>
        <begin position="1"/>
        <end position="224"/>
    </location>
</feature>
<dbReference type="Proteomes" id="UP000008915">
    <property type="component" value="Chromosome"/>
</dbReference>
<dbReference type="EMBL" id="CP002344">
    <property type="protein sequence ID" value="ADU50656.1"/>
    <property type="molecule type" value="Genomic_DNA"/>
</dbReference>
<dbReference type="AlphaFoldDB" id="E6SH25"/>
<dbReference type="EC" id="2.3.1.1" evidence="8"/>
<evidence type="ECO:0000256" key="4">
    <source>
        <dbReference type="ARBA" id="ARBA00022605"/>
    </source>
</evidence>
<keyword evidence="8" id="KW-0963">Cytoplasm</keyword>